<keyword evidence="6" id="KW-0482">Metalloprotease</keyword>
<evidence type="ECO:0000259" key="8">
    <source>
        <dbReference type="Pfam" id="PF01551"/>
    </source>
</evidence>
<organism evidence="9">
    <name type="scientific">Chelativorans sp. (strain BNC1)</name>
    <dbReference type="NCBI Taxonomy" id="266779"/>
    <lineage>
        <taxon>Bacteria</taxon>
        <taxon>Pseudomonadati</taxon>
        <taxon>Pseudomonadota</taxon>
        <taxon>Alphaproteobacteria</taxon>
        <taxon>Hyphomicrobiales</taxon>
        <taxon>Phyllobacteriaceae</taxon>
        <taxon>Chelativorans</taxon>
    </lineage>
</organism>
<protein>
    <submittedName>
        <fullName evidence="9">Peptidase M23B</fullName>
    </submittedName>
</protein>
<dbReference type="HOGENOM" id="CLU_029425_2_1_5"/>
<dbReference type="CDD" id="cd12797">
    <property type="entry name" value="M23_peptidase"/>
    <property type="match status" value="1"/>
</dbReference>
<keyword evidence="2" id="KW-0645">Protease</keyword>
<accession>Q11HE3</accession>
<dbReference type="STRING" id="266779.Meso_1788"/>
<dbReference type="SUPFAM" id="SSF51261">
    <property type="entry name" value="Duplicated hybrid motif"/>
    <property type="match status" value="1"/>
</dbReference>
<evidence type="ECO:0000256" key="7">
    <source>
        <dbReference type="SAM" id="Phobius"/>
    </source>
</evidence>
<dbReference type="Pfam" id="PF01551">
    <property type="entry name" value="Peptidase_M23"/>
    <property type="match status" value="1"/>
</dbReference>
<dbReference type="Gene3D" id="2.70.70.10">
    <property type="entry name" value="Glucose Permease (Domain IIA)"/>
    <property type="match status" value="1"/>
</dbReference>
<dbReference type="AlphaFoldDB" id="Q11HE3"/>
<keyword evidence="7" id="KW-1133">Transmembrane helix</keyword>
<name>Q11HE3_CHESB</name>
<keyword evidence="3" id="KW-0479">Metal-binding</keyword>
<dbReference type="KEGG" id="mes:Meso_1788"/>
<proteinExistence type="predicted"/>
<reference evidence="9" key="1">
    <citation type="submission" date="2006-06" db="EMBL/GenBank/DDBJ databases">
        <title>Complete sequence of chromosome of Chelativorans sp. BNC1.</title>
        <authorList>
            <consortium name="US DOE Joint Genome Institute"/>
            <person name="Copeland A."/>
            <person name="Lucas S."/>
            <person name="Lapidus A."/>
            <person name="Barry K."/>
            <person name="Detter J.C."/>
            <person name="Glavina del Rio T."/>
            <person name="Hammon N."/>
            <person name="Israni S."/>
            <person name="Dalin E."/>
            <person name="Tice H."/>
            <person name="Pitluck S."/>
            <person name="Chertkov O."/>
            <person name="Brettin T."/>
            <person name="Bruce D."/>
            <person name="Han C."/>
            <person name="Tapia R."/>
            <person name="Gilna P."/>
            <person name="Schmutz J."/>
            <person name="Larimer F."/>
            <person name="Land M."/>
            <person name="Hauser L."/>
            <person name="Kyrpides N."/>
            <person name="Mikhailova N."/>
            <person name="Richardson P."/>
        </authorList>
    </citation>
    <scope>NUCLEOTIDE SEQUENCE</scope>
    <source>
        <strain evidence="9">BNC1</strain>
    </source>
</reference>
<keyword evidence="7" id="KW-0472">Membrane</keyword>
<dbReference type="eggNOG" id="COG0739">
    <property type="taxonomic scope" value="Bacteria"/>
</dbReference>
<dbReference type="InterPro" id="IPR050570">
    <property type="entry name" value="Cell_wall_metabolism_enzyme"/>
</dbReference>
<evidence type="ECO:0000256" key="6">
    <source>
        <dbReference type="ARBA" id="ARBA00023049"/>
    </source>
</evidence>
<feature type="domain" description="M23ase beta-sheet core" evidence="8">
    <location>
        <begin position="315"/>
        <end position="409"/>
    </location>
</feature>
<dbReference type="FunFam" id="2.70.70.10:FF:000006">
    <property type="entry name" value="M23 family peptidase"/>
    <property type="match status" value="1"/>
</dbReference>
<keyword evidence="5" id="KW-0862">Zinc</keyword>
<dbReference type="GO" id="GO:0046872">
    <property type="term" value="F:metal ion binding"/>
    <property type="evidence" value="ECO:0007669"/>
    <property type="project" value="UniProtKB-KW"/>
</dbReference>
<evidence type="ECO:0000256" key="1">
    <source>
        <dbReference type="ARBA" id="ARBA00001947"/>
    </source>
</evidence>
<dbReference type="PANTHER" id="PTHR21666:SF288">
    <property type="entry name" value="CELL DIVISION PROTEIN YTFB"/>
    <property type="match status" value="1"/>
</dbReference>
<evidence type="ECO:0000313" key="9">
    <source>
        <dbReference type="EMBL" id="ABG63182.1"/>
    </source>
</evidence>
<dbReference type="GO" id="GO:0006508">
    <property type="term" value="P:proteolysis"/>
    <property type="evidence" value="ECO:0007669"/>
    <property type="project" value="UniProtKB-KW"/>
</dbReference>
<comment type="cofactor">
    <cofactor evidence="1">
        <name>Zn(2+)</name>
        <dbReference type="ChEBI" id="CHEBI:29105"/>
    </cofactor>
</comment>
<keyword evidence="7" id="KW-0812">Transmembrane</keyword>
<evidence type="ECO:0000256" key="4">
    <source>
        <dbReference type="ARBA" id="ARBA00022801"/>
    </source>
</evidence>
<dbReference type="GO" id="GO:0004222">
    <property type="term" value="F:metalloendopeptidase activity"/>
    <property type="evidence" value="ECO:0007669"/>
    <property type="project" value="TreeGrafter"/>
</dbReference>
<gene>
    <name evidence="9" type="ordered locus">Meso_1788</name>
</gene>
<evidence type="ECO:0000256" key="2">
    <source>
        <dbReference type="ARBA" id="ARBA00022670"/>
    </source>
</evidence>
<dbReference type="InterPro" id="IPR011055">
    <property type="entry name" value="Dup_hybrid_motif"/>
</dbReference>
<evidence type="ECO:0000256" key="3">
    <source>
        <dbReference type="ARBA" id="ARBA00022723"/>
    </source>
</evidence>
<dbReference type="InterPro" id="IPR016047">
    <property type="entry name" value="M23ase_b-sheet_dom"/>
</dbReference>
<sequence>MTGNGRFDGPDNPLSPLTIVVARGQDVRFWIVKPWMIRMCATALAGVAVAGAVLALYLLAPSTGTQGEPVVLQARMQRAYEERISSLRAELNRVATHQSSEQQALERKIMELLSRQERLTERHSWLGPLLERAEQLNASSKPIPVPTPRPQIENPAEKKEDNGIEHVAIAGNAFASVATPKVPWPIRKENPLDNSNELFQALDQSLQNLESDQVERVDRLTEETYRTIEAIGEALDAAGISISTPDQKNAGGPLLPVSATLPFEDKARELDEALSRLEALKRKVRRIPIAHPVPGAQVTSSFGMRRDPLLGRTAYHAGMDFRASPGSPVRAAASGIVVEAGWNGGYGRMVEVDHGNGIRTRYAHLSNVLVKIGDRIDNGGVIGRVGSSGRSTGPHLHYEIRQNHRPINPRKLIKAGQHLAELL</sequence>
<dbReference type="OrthoDB" id="9805070at2"/>
<dbReference type="EMBL" id="CP000390">
    <property type="protein sequence ID" value="ABG63182.1"/>
    <property type="molecule type" value="Genomic_DNA"/>
</dbReference>
<dbReference type="PANTHER" id="PTHR21666">
    <property type="entry name" value="PEPTIDASE-RELATED"/>
    <property type="match status" value="1"/>
</dbReference>
<feature type="transmembrane region" description="Helical" evidence="7">
    <location>
        <begin position="35"/>
        <end position="60"/>
    </location>
</feature>
<keyword evidence="4" id="KW-0378">Hydrolase</keyword>
<evidence type="ECO:0000256" key="5">
    <source>
        <dbReference type="ARBA" id="ARBA00022833"/>
    </source>
</evidence>